<dbReference type="EMBL" id="CP000510">
    <property type="protein sequence ID" value="ABM04756.1"/>
    <property type="molecule type" value="Genomic_DNA"/>
</dbReference>
<evidence type="ECO:0000313" key="2">
    <source>
        <dbReference type="EMBL" id="ABM04756.1"/>
    </source>
</evidence>
<dbReference type="KEGG" id="pin:Ping_3056"/>
<protein>
    <submittedName>
        <fullName evidence="2">Uncharacterized protein</fullName>
    </submittedName>
</protein>
<keyword evidence="3" id="KW-1185">Reference proteome</keyword>
<dbReference type="AlphaFoldDB" id="A1SZ41"/>
<gene>
    <name evidence="2" type="ordered locus">Ping_3056</name>
</gene>
<keyword evidence="1" id="KW-0732">Signal</keyword>
<dbReference type="HOGENOM" id="CLU_336736_0_0_6"/>
<dbReference type="SUPFAM" id="SSF117074">
    <property type="entry name" value="Hypothetical protein PA1324"/>
    <property type="match status" value="1"/>
</dbReference>
<evidence type="ECO:0000313" key="3">
    <source>
        <dbReference type="Proteomes" id="UP000000639"/>
    </source>
</evidence>
<organism evidence="2 3">
    <name type="scientific">Psychromonas ingrahamii (strain DSM 17664 / CCUG 51855 / 37)</name>
    <dbReference type="NCBI Taxonomy" id="357804"/>
    <lineage>
        <taxon>Bacteria</taxon>
        <taxon>Pseudomonadati</taxon>
        <taxon>Pseudomonadota</taxon>
        <taxon>Gammaproteobacteria</taxon>
        <taxon>Alteromonadales</taxon>
        <taxon>Psychromonadaceae</taxon>
        <taxon>Psychromonas</taxon>
    </lineage>
</organism>
<evidence type="ECO:0000256" key="1">
    <source>
        <dbReference type="SAM" id="SignalP"/>
    </source>
</evidence>
<proteinExistence type="predicted"/>
<accession>A1SZ41</accession>
<feature type="chain" id="PRO_5002637221" evidence="1">
    <location>
        <begin position="23"/>
        <end position="874"/>
    </location>
</feature>
<sequence>MILIRAALLMLSSFLFCHSAFSSVQDDYFENMVTLRVGSYLQQEFVEVMSDFDGGIYLDIENFLELTELTEYTQLSVDQGKVTLLMAGSLFPDRQKRRITTELKKLNSIEIDGRLYIDKDSISELIPLKGVQWVAEKYTLVILPNFNLPLNSRVSAEKRKRKLEADKNAKEASPKDDLFLKADRRIIDFGMLKLRYDISKLGNYFKKEEENGNLELEYSSQLFYGDFNISHSLYPSEKLHNISLKYPYFLKEKTVTLGDNYVAGQDILGYNSKIRGISVSTNDYSVQRSGRDLTIRGEAPKNSMVEIYQNGKVMDYLTVEGKEYQFTLTMRSKKDAFEIKIYDRNGVLTEVKDINVMSGNGFLSQGKWDYDFFYGQNSGAENRAWDDLKYGLSYGLTNNLSYSFDYYNTRNEDKLYRYAKHHAGYRFSNLAVPLVINIAHYDSFEDPSKGYITELESELFSQQLYYSYEQYSSLLAKDEGKDSYHEAEISGDYGRSDYFFRFSNENYESRKKYKYDTGLSYNITKKIRMDWDLGKTIIKNGDISANYTSNIGFKASRGNFTYSLNAGYNVGRDPKWQYKGSLRKRLSKGNKYSYNVNVDYNKNDLLTLGIGFQYKFNAFLKMNYDYSSKNDEMYNVGANYEQVINLKKPFTLNSARDPDHGYVEGAVFIDKNGNGKKELDEQPLANVGVGIGKNQVTTNKDGLFYLSGVAPYKNNKLSYDYSGTMIDPTLRAANSQEIKLIPASGRKVGVGLIPLSMIMGSINLPAVDRKIKKKFFTYVEIIVEKAGVYYRSIKPEYDGFYVIQDLQPGEYSLKINYLGSEQVTLEKDVLEVVVSSGETGDFYDGINFKVTDIQTKKIKSTFDDADNNDQTILK</sequence>
<dbReference type="RefSeq" id="WP_011771310.1">
    <property type="nucleotide sequence ID" value="NC_008709.1"/>
</dbReference>
<reference evidence="2 3" key="1">
    <citation type="submission" date="2007-01" db="EMBL/GenBank/DDBJ databases">
        <title>Complete sequence of Psychromonas ingrahamii 37.</title>
        <authorList>
            <consortium name="US DOE Joint Genome Institute"/>
            <person name="Copeland A."/>
            <person name="Lucas S."/>
            <person name="Lapidus A."/>
            <person name="Barry K."/>
            <person name="Detter J.C."/>
            <person name="Glavina del Rio T."/>
            <person name="Hammon N."/>
            <person name="Israni S."/>
            <person name="Dalin E."/>
            <person name="Tice H."/>
            <person name="Pitluck S."/>
            <person name="Thompson L.S."/>
            <person name="Brettin T."/>
            <person name="Bruce D."/>
            <person name="Han C."/>
            <person name="Tapia R."/>
            <person name="Schmutz J."/>
            <person name="Larimer F."/>
            <person name="Land M."/>
            <person name="Hauser L."/>
            <person name="Kyrpides N."/>
            <person name="Ivanova N."/>
            <person name="Staley J."/>
            <person name="Richardson P."/>
        </authorList>
    </citation>
    <scope>NUCLEOTIDE SEQUENCE [LARGE SCALE GENOMIC DNA]</scope>
    <source>
        <strain evidence="2 3">37</strain>
    </source>
</reference>
<dbReference type="STRING" id="357804.Ping_3056"/>
<feature type="signal peptide" evidence="1">
    <location>
        <begin position="1"/>
        <end position="22"/>
    </location>
</feature>
<dbReference type="eggNOG" id="COG3188">
    <property type="taxonomic scope" value="Bacteria"/>
</dbReference>
<name>A1SZ41_PSYIN</name>
<dbReference type="Proteomes" id="UP000000639">
    <property type="component" value="Chromosome"/>
</dbReference>